<dbReference type="Pfam" id="PF00245">
    <property type="entry name" value="Alk_phosphatase"/>
    <property type="match status" value="1"/>
</dbReference>
<feature type="binding site" evidence="15">
    <location>
        <position position="187"/>
    </location>
    <ligand>
        <name>Mg(2+)</name>
        <dbReference type="ChEBI" id="CHEBI:18420"/>
    </ligand>
</feature>
<keyword evidence="4" id="KW-1003">Cell membrane</keyword>
<feature type="binding site" evidence="15">
    <location>
        <position position="387"/>
    </location>
    <ligand>
        <name>Zn(2+)</name>
        <dbReference type="ChEBI" id="CHEBI:29105"/>
        <label>2</label>
    </ligand>
</feature>
<evidence type="ECO:0000256" key="5">
    <source>
        <dbReference type="ARBA" id="ARBA00022553"/>
    </source>
</evidence>
<keyword evidence="6" id="KW-0336">GPI-anchor</keyword>
<feature type="binding site" evidence="15">
    <location>
        <position position="339"/>
    </location>
    <ligand>
        <name>Mg(2+)</name>
        <dbReference type="ChEBI" id="CHEBI:18420"/>
    </ligand>
</feature>
<gene>
    <name evidence="19" type="ORF">TCAL_09822</name>
</gene>
<evidence type="ECO:0000256" key="15">
    <source>
        <dbReference type="PIRSR" id="PIRSR601952-2"/>
    </source>
</evidence>
<comment type="caution">
    <text evidence="19">The sequence shown here is derived from an EMBL/GenBank/DDBJ whole genome shotgun (WGS) entry which is preliminary data.</text>
</comment>
<dbReference type="SMART" id="SM00098">
    <property type="entry name" value="alkPPc"/>
    <property type="match status" value="1"/>
</dbReference>
<reference evidence="19 20" key="1">
    <citation type="journal article" date="2018" name="Nat. Ecol. Evol.">
        <title>Genomic signatures of mitonuclear coevolution across populations of Tigriopus californicus.</title>
        <authorList>
            <person name="Barreto F.S."/>
            <person name="Watson E.T."/>
            <person name="Lima T.G."/>
            <person name="Willett C.S."/>
            <person name="Edmands S."/>
            <person name="Li W."/>
            <person name="Burton R.S."/>
        </authorList>
    </citation>
    <scope>NUCLEOTIDE SEQUENCE [LARGE SCALE GENOMIC DNA]</scope>
    <source>
        <strain evidence="19 20">San Diego</strain>
    </source>
</reference>
<feature type="binding site" evidence="15">
    <location>
        <position position="344"/>
    </location>
    <ligand>
        <name>Mg(2+)</name>
        <dbReference type="ChEBI" id="CHEBI:18420"/>
    </ligand>
</feature>
<evidence type="ECO:0000256" key="9">
    <source>
        <dbReference type="ARBA" id="ARBA00022833"/>
    </source>
</evidence>
<dbReference type="Proteomes" id="UP000318571">
    <property type="component" value="Chromosome 6"/>
</dbReference>
<evidence type="ECO:0000256" key="3">
    <source>
        <dbReference type="ARBA" id="ARBA00012647"/>
    </source>
</evidence>
<evidence type="ECO:0000256" key="4">
    <source>
        <dbReference type="ARBA" id="ARBA00022475"/>
    </source>
</evidence>
<protein>
    <recommendedName>
        <fullName evidence="3 17">Alkaline phosphatase</fullName>
        <ecNumber evidence="3 17">3.1.3.1</ecNumber>
    </recommendedName>
</protein>
<feature type="chain" id="PRO_5022234568" description="Alkaline phosphatase" evidence="18">
    <location>
        <begin position="24"/>
        <end position="576"/>
    </location>
</feature>
<dbReference type="PANTHER" id="PTHR11596:SF5">
    <property type="entry name" value="ALKALINE PHOSPHATASE"/>
    <property type="match status" value="1"/>
</dbReference>
<sequence length="576" mass="64012">MRGNMFVFLQCGIVTFFIVLADGIPQPQKSDNFWEQEDQTFWRASGNLEIERMLKVKPNYNLAKNVIILVGDGMGINTVSVSRIYKGQKNGNSGEEEQLAWERFPVSGLSKTYNTNRQVPDSAGTATALFTGVKTRMGFMGVDSRPAYNECDSDVYERSKLKSMLHWAQEAGKETGIVTTTRITHATPGSLYSHVTNRDFESDSDLGEDIRGQCQDIAHQLIHNEAGQKAKVIFGGGKRNFVPQKDQGRRVKNNLIDEYKAMKGQKNQVYSVLENTMDLENWTQQDNQDYVLGLFAMSHMSYEVDRDTSPKGQPSLSQMATAAVNRLAKSPTGFFLMVESGRIDHAHHETNAFRALDEAYELDKTVAEILSNPNINLDETLIIVTADHSHSMTFNGYPKRGNSIFGYVYEPKDEKNQQYSEYADGTRRAYSTISYANGDGFHNHFTGDQIVPWKDLTTMDVENVDYLQPAMMPGPGGDESHGGEDVGIYAQGPMAHLLSGVHEQNFIAHAMAYASCVGDYADKCDRRASLSPQEIQADGYVSPNEKSSAQGHPIRSHWTLSLGTLIVGTCALSVLV</sequence>
<proteinExistence type="inferred from homology"/>
<dbReference type="GO" id="GO:0004035">
    <property type="term" value="F:alkaline phosphatase activity"/>
    <property type="evidence" value="ECO:0007669"/>
    <property type="project" value="UniProtKB-EC"/>
</dbReference>
<dbReference type="PROSITE" id="PS00123">
    <property type="entry name" value="ALKALINE_PHOSPHATASE"/>
    <property type="match status" value="1"/>
</dbReference>
<dbReference type="EMBL" id="VCGU01000002">
    <property type="protein sequence ID" value="TRY79382.1"/>
    <property type="molecule type" value="Genomic_DNA"/>
</dbReference>
<keyword evidence="18" id="KW-0732">Signal</keyword>
<keyword evidence="10 15" id="KW-0460">Magnesium</keyword>
<dbReference type="GO" id="GO:0005886">
    <property type="term" value="C:plasma membrane"/>
    <property type="evidence" value="ECO:0007669"/>
    <property type="project" value="UniProtKB-SubCell"/>
</dbReference>
<name>A0A553PNX9_TIGCA</name>
<evidence type="ECO:0000256" key="7">
    <source>
        <dbReference type="ARBA" id="ARBA00022723"/>
    </source>
</evidence>
<evidence type="ECO:0000256" key="11">
    <source>
        <dbReference type="ARBA" id="ARBA00023136"/>
    </source>
</evidence>
<evidence type="ECO:0000256" key="14">
    <source>
        <dbReference type="PIRSR" id="PIRSR601952-1"/>
    </source>
</evidence>
<keyword evidence="9 15" id="KW-0862">Zinc</keyword>
<dbReference type="STRING" id="6832.A0A553PNX9"/>
<feature type="active site" description="Phosphoserine intermediate" evidence="14">
    <location>
        <position position="122"/>
    </location>
</feature>
<dbReference type="Gene3D" id="3.40.720.10">
    <property type="entry name" value="Alkaline Phosphatase, subunit A"/>
    <property type="match status" value="1"/>
</dbReference>
<dbReference type="InterPro" id="IPR001952">
    <property type="entry name" value="Alkaline_phosphatase"/>
</dbReference>
<evidence type="ECO:0000313" key="19">
    <source>
        <dbReference type="EMBL" id="TRY79382.1"/>
    </source>
</evidence>
<evidence type="ECO:0000256" key="6">
    <source>
        <dbReference type="ARBA" id="ARBA00022622"/>
    </source>
</evidence>
<evidence type="ECO:0000256" key="16">
    <source>
        <dbReference type="RuleBase" id="RU003946"/>
    </source>
</evidence>
<evidence type="ECO:0000256" key="12">
    <source>
        <dbReference type="ARBA" id="ARBA00023180"/>
    </source>
</evidence>
<feature type="binding site" evidence="15">
    <location>
        <position position="185"/>
    </location>
    <ligand>
        <name>Mg(2+)</name>
        <dbReference type="ChEBI" id="CHEBI:18420"/>
    </ligand>
</feature>
<keyword evidence="12" id="KW-0325">Glycoprotein</keyword>
<evidence type="ECO:0000256" key="17">
    <source>
        <dbReference type="RuleBase" id="RU003947"/>
    </source>
</evidence>
<dbReference type="AlphaFoldDB" id="A0A553PNX9"/>
<comment type="catalytic activity">
    <reaction evidence="17">
        <text>a phosphate monoester + H2O = an alcohol + phosphate</text>
        <dbReference type="Rhea" id="RHEA:15017"/>
        <dbReference type="ChEBI" id="CHEBI:15377"/>
        <dbReference type="ChEBI" id="CHEBI:30879"/>
        <dbReference type="ChEBI" id="CHEBI:43474"/>
        <dbReference type="ChEBI" id="CHEBI:67140"/>
        <dbReference type="EC" id="3.1.3.1"/>
    </reaction>
</comment>
<comment type="cofactor">
    <cofactor evidence="15">
        <name>Mg(2+)</name>
        <dbReference type="ChEBI" id="CHEBI:18420"/>
    </cofactor>
    <text evidence="15">Binds 1 Mg(2+) ion.</text>
</comment>
<keyword evidence="13" id="KW-0449">Lipoprotein</keyword>
<feature type="binding site" evidence="15">
    <location>
        <position position="72"/>
    </location>
    <ligand>
        <name>Mg(2+)</name>
        <dbReference type="ChEBI" id="CHEBI:18420"/>
    </ligand>
</feature>
<evidence type="ECO:0000256" key="10">
    <source>
        <dbReference type="ARBA" id="ARBA00022842"/>
    </source>
</evidence>
<evidence type="ECO:0000256" key="18">
    <source>
        <dbReference type="SAM" id="SignalP"/>
    </source>
</evidence>
<keyword evidence="11" id="KW-0472">Membrane</keyword>
<dbReference type="InterPro" id="IPR018299">
    <property type="entry name" value="Alkaline_phosphatase_AS"/>
</dbReference>
<evidence type="ECO:0000256" key="1">
    <source>
        <dbReference type="ARBA" id="ARBA00004609"/>
    </source>
</evidence>
<feature type="signal peptide" evidence="18">
    <location>
        <begin position="1"/>
        <end position="23"/>
    </location>
</feature>
<dbReference type="CDD" id="cd16012">
    <property type="entry name" value="ALP"/>
    <property type="match status" value="1"/>
</dbReference>
<accession>A0A553PNX9</accession>
<organism evidence="19 20">
    <name type="scientific">Tigriopus californicus</name>
    <name type="common">Marine copepod</name>
    <dbReference type="NCBI Taxonomy" id="6832"/>
    <lineage>
        <taxon>Eukaryota</taxon>
        <taxon>Metazoa</taxon>
        <taxon>Ecdysozoa</taxon>
        <taxon>Arthropoda</taxon>
        <taxon>Crustacea</taxon>
        <taxon>Multicrustacea</taxon>
        <taxon>Hexanauplia</taxon>
        <taxon>Copepoda</taxon>
        <taxon>Harpacticoida</taxon>
        <taxon>Harpacticidae</taxon>
        <taxon>Tigriopus</taxon>
    </lineage>
</organism>
<keyword evidence="8 17" id="KW-0378">Hydrolase</keyword>
<dbReference type="PANTHER" id="PTHR11596">
    <property type="entry name" value="ALKALINE PHOSPHATASE"/>
    <property type="match status" value="1"/>
</dbReference>
<dbReference type="EC" id="3.1.3.1" evidence="3 17"/>
<feature type="binding site" evidence="15">
    <location>
        <position position="72"/>
    </location>
    <ligand>
        <name>Zn(2+)</name>
        <dbReference type="ChEBI" id="CHEBI:29105"/>
        <label>2</label>
    </ligand>
</feature>
<comment type="similarity">
    <text evidence="2 16">Belongs to the alkaline phosphatase family.</text>
</comment>
<evidence type="ECO:0000256" key="13">
    <source>
        <dbReference type="ARBA" id="ARBA00023288"/>
    </source>
</evidence>
<comment type="cofactor">
    <cofactor evidence="15">
        <name>Zn(2+)</name>
        <dbReference type="ChEBI" id="CHEBI:29105"/>
    </cofactor>
    <text evidence="15">Binds 2 Zn(2+) ions.</text>
</comment>
<feature type="binding site" evidence="15">
    <location>
        <position position="348"/>
    </location>
    <ligand>
        <name>Zn(2+)</name>
        <dbReference type="ChEBI" id="CHEBI:29105"/>
        <label>2</label>
    </ligand>
</feature>
<comment type="subcellular location">
    <subcellularLocation>
        <location evidence="1">Cell membrane</location>
        <topology evidence="1">Lipid-anchor</topology>
        <topology evidence="1">GPI-anchor</topology>
    </subcellularLocation>
</comment>
<feature type="binding site" evidence="15">
    <location>
        <position position="481"/>
    </location>
    <ligand>
        <name>Zn(2+)</name>
        <dbReference type="ChEBI" id="CHEBI:29105"/>
        <label>2</label>
    </ligand>
</feature>
<evidence type="ECO:0000256" key="8">
    <source>
        <dbReference type="ARBA" id="ARBA00022801"/>
    </source>
</evidence>
<dbReference type="FunFam" id="3.40.720.10:FF:000008">
    <property type="entry name" value="Alkaline phosphatase"/>
    <property type="match status" value="1"/>
</dbReference>
<feature type="binding site" evidence="15">
    <location>
        <position position="388"/>
    </location>
    <ligand>
        <name>Zn(2+)</name>
        <dbReference type="ChEBI" id="CHEBI:29105"/>
        <label>2</label>
    </ligand>
</feature>
<dbReference type="InterPro" id="IPR017850">
    <property type="entry name" value="Alkaline_phosphatase_core_sf"/>
</dbReference>
<dbReference type="SUPFAM" id="SSF53649">
    <property type="entry name" value="Alkaline phosphatase-like"/>
    <property type="match status" value="1"/>
</dbReference>
<evidence type="ECO:0000313" key="20">
    <source>
        <dbReference type="Proteomes" id="UP000318571"/>
    </source>
</evidence>
<dbReference type="OMA" id="EDAEFWH"/>
<dbReference type="GO" id="GO:0098552">
    <property type="term" value="C:side of membrane"/>
    <property type="evidence" value="ECO:0007669"/>
    <property type="project" value="UniProtKB-KW"/>
</dbReference>
<keyword evidence="20" id="KW-1185">Reference proteome</keyword>
<dbReference type="OrthoDB" id="5818554at2759"/>
<dbReference type="PRINTS" id="PR00113">
    <property type="entry name" value="ALKPHPHTASE"/>
</dbReference>
<dbReference type="GO" id="GO:0046872">
    <property type="term" value="F:metal ion binding"/>
    <property type="evidence" value="ECO:0007669"/>
    <property type="project" value="UniProtKB-KW"/>
</dbReference>
<keyword evidence="5" id="KW-0597">Phosphoprotein</keyword>
<keyword evidence="7 15" id="KW-0479">Metal-binding</keyword>
<evidence type="ECO:0000256" key="2">
    <source>
        <dbReference type="ARBA" id="ARBA00005984"/>
    </source>
</evidence>